<gene>
    <name evidence="2" type="ORF">L9X51_19215</name>
</gene>
<feature type="transmembrane region" description="Helical" evidence="1">
    <location>
        <begin position="388"/>
        <end position="407"/>
    </location>
</feature>
<keyword evidence="1" id="KW-0472">Membrane</keyword>
<dbReference type="EMBL" id="JAKNAX010000161">
    <property type="protein sequence ID" value="MDE1348488.1"/>
    <property type="molecule type" value="Genomic_DNA"/>
</dbReference>
<feature type="transmembrane region" description="Helical" evidence="1">
    <location>
        <begin position="207"/>
        <end position="225"/>
    </location>
</feature>
<evidence type="ECO:0000256" key="1">
    <source>
        <dbReference type="SAM" id="Phobius"/>
    </source>
</evidence>
<feature type="transmembrane region" description="Helical" evidence="1">
    <location>
        <begin position="21"/>
        <end position="38"/>
    </location>
</feature>
<dbReference type="Proteomes" id="UP001140978">
    <property type="component" value="Unassembled WGS sequence"/>
</dbReference>
<sequence>MNKKNSLKRQWRVKPQAEKTYNFTLFLAIFSIWFVNLFDPLGSFYGMKYIAILLFFATLSLNLLIGNKLFLNKDFVYFIIFFVVYLPSYGSALALFNGGVSASFDDTSYIISAIYFLFSLSIFMKRGFEHTITIMMMTLNLLSILIFWIFIEYSLGLDYLLSWFVGLGIAYISERNYGGIIFPYIYFIISPMLIFSISYYTWKFLHAKSFCYLCMILFAVMSLFITGTRMNMLIALVSVIVTALWAKYNRNSLFLFAIFTVLGVAVLLLIDSNIINSMFNLKDVSNDVKVGYLSNYASIFNSVSDFIFGQGFNATAWSTETRILIAPGTTKTELTYFEFIRVFGIINFGVFIGFLGYFFIYIKNKDIKYGWITPASILYLLASSLNPYLFSLNGMLLLGVGIAGVCVSKNN</sequence>
<organism evidence="2 3">
    <name type="scientific">Vibrio aestuarianus</name>
    <dbReference type="NCBI Taxonomy" id="28171"/>
    <lineage>
        <taxon>Bacteria</taxon>
        <taxon>Pseudomonadati</taxon>
        <taxon>Pseudomonadota</taxon>
        <taxon>Gammaproteobacteria</taxon>
        <taxon>Vibrionales</taxon>
        <taxon>Vibrionaceae</taxon>
        <taxon>Vibrio</taxon>
    </lineage>
</organism>
<evidence type="ECO:0000313" key="3">
    <source>
        <dbReference type="Proteomes" id="UP001140978"/>
    </source>
</evidence>
<feature type="transmembrane region" description="Helical" evidence="1">
    <location>
        <begin position="76"/>
        <end position="96"/>
    </location>
</feature>
<dbReference type="AlphaFoldDB" id="A0A9X4FCB2"/>
<reference evidence="2" key="1">
    <citation type="submission" date="2022-02" db="EMBL/GenBank/DDBJ databases">
        <title>Emergence and expansion in Europe of a Vibrio aestuarianus clonal complex pathogenic for oysters.</title>
        <authorList>
            <person name="Mesnil A."/>
            <person name="Travers M.-A."/>
        </authorList>
    </citation>
    <scope>NUCLEOTIDE SEQUENCE</scope>
    <source>
        <strain evidence="2">19_064_15T1</strain>
    </source>
</reference>
<keyword evidence="1" id="KW-0812">Transmembrane</keyword>
<keyword evidence="1" id="KW-1133">Transmembrane helix</keyword>
<feature type="transmembrane region" description="Helical" evidence="1">
    <location>
        <begin position="44"/>
        <end position="64"/>
    </location>
</feature>
<dbReference type="RefSeq" id="WP_274676390.1">
    <property type="nucleotide sequence ID" value="NZ_JAKNAX010000161.1"/>
</dbReference>
<feature type="transmembrane region" description="Helical" evidence="1">
    <location>
        <begin position="180"/>
        <end position="201"/>
    </location>
</feature>
<accession>A0A9X4FCB2</accession>
<feature type="transmembrane region" description="Helical" evidence="1">
    <location>
        <begin position="108"/>
        <end position="124"/>
    </location>
</feature>
<evidence type="ECO:0000313" key="2">
    <source>
        <dbReference type="EMBL" id="MDE1348488.1"/>
    </source>
</evidence>
<proteinExistence type="predicted"/>
<protein>
    <submittedName>
        <fullName evidence="2">Uncharacterized protein</fullName>
    </submittedName>
</protein>
<comment type="caution">
    <text evidence="2">The sequence shown here is derived from an EMBL/GenBank/DDBJ whole genome shotgun (WGS) entry which is preliminary data.</text>
</comment>
<feature type="transmembrane region" description="Helical" evidence="1">
    <location>
        <begin position="339"/>
        <end position="362"/>
    </location>
</feature>
<feature type="transmembrane region" description="Helical" evidence="1">
    <location>
        <begin position="232"/>
        <end position="248"/>
    </location>
</feature>
<feature type="transmembrane region" description="Helical" evidence="1">
    <location>
        <begin position="254"/>
        <end position="270"/>
    </location>
</feature>
<name>A0A9X4FCB2_9VIBR</name>